<name>A0AAE0F4F7_9CHLO</name>
<gene>
    <name evidence="3" type="ORF">CYMTET_38931</name>
</gene>
<evidence type="ECO:0000313" key="3">
    <source>
        <dbReference type="EMBL" id="KAK3251736.1"/>
    </source>
</evidence>
<evidence type="ECO:0000313" key="4">
    <source>
        <dbReference type="Proteomes" id="UP001190700"/>
    </source>
</evidence>
<keyword evidence="2" id="KW-0472">Membrane</keyword>
<feature type="compositionally biased region" description="Low complexity" evidence="1">
    <location>
        <begin position="81"/>
        <end position="93"/>
    </location>
</feature>
<dbReference type="AlphaFoldDB" id="A0AAE0F4F7"/>
<accession>A0AAE0F4F7</accession>
<feature type="transmembrane region" description="Helical" evidence="2">
    <location>
        <begin position="31"/>
        <end position="50"/>
    </location>
</feature>
<dbReference type="Proteomes" id="UP001190700">
    <property type="component" value="Unassembled WGS sequence"/>
</dbReference>
<keyword evidence="2" id="KW-1133">Transmembrane helix</keyword>
<keyword evidence="4" id="KW-1185">Reference proteome</keyword>
<reference evidence="3 4" key="1">
    <citation type="journal article" date="2015" name="Genome Biol. Evol.">
        <title>Comparative Genomics of a Bacterivorous Green Alga Reveals Evolutionary Causalities and Consequences of Phago-Mixotrophic Mode of Nutrition.</title>
        <authorList>
            <person name="Burns J.A."/>
            <person name="Paasch A."/>
            <person name="Narechania A."/>
            <person name="Kim E."/>
        </authorList>
    </citation>
    <scope>NUCLEOTIDE SEQUENCE [LARGE SCALE GENOMIC DNA]</scope>
    <source>
        <strain evidence="3 4">PLY_AMNH</strain>
    </source>
</reference>
<keyword evidence="2" id="KW-0812">Transmembrane</keyword>
<feature type="region of interest" description="Disordered" evidence="1">
    <location>
        <begin position="61"/>
        <end position="178"/>
    </location>
</feature>
<feature type="compositionally biased region" description="Basic and acidic residues" evidence="1">
    <location>
        <begin position="128"/>
        <end position="151"/>
    </location>
</feature>
<dbReference type="EMBL" id="LGRX02025856">
    <property type="protein sequence ID" value="KAK3251736.1"/>
    <property type="molecule type" value="Genomic_DNA"/>
</dbReference>
<organism evidence="3 4">
    <name type="scientific">Cymbomonas tetramitiformis</name>
    <dbReference type="NCBI Taxonomy" id="36881"/>
    <lineage>
        <taxon>Eukaryota</taxon>
        <taxon>Viridiplantae</taxon>
        <taxon>Chlorophyta</taxon>
        <taxon>Pyramimonadophyceae</taxon>
        <taxon>Pyramimonadales</taxon>
        <taxon>Pyramimonadaceae</taxon>
        <taxon>Cymbomonas</taxon>
    </lineage>
</organism>
<sequence length="198" mass="21459">MGWAQEVEFQRRKKQGIADPKPAGKQGATNVSSLNLFLGAGILAGLTYVWRKRDDIRKLIGKPQAKKPSTDNGSGSAFQFPKTSVNSPSSPSSAKKKPTVAKSNSDTGSLPRNKVSSNKKNKARKAEKKALKEEKKMMSEVKADFDSKHEPSAANSGGNAIPEDDDIIGGEAGKTFTTTTHTKVPKWYARVRQERGTD</sequence>
<evidence type="ECO:0000256" key="1">
    <source>
        <dbReference type="SAM" id="MobiDB-lite"/>
    </source>
</evidence>
<evidence type="ECO:0000256" key="2">
    <source>
        <dbReference type="SAM" id="Phobius"/>
    </source>
</evidence>
<feature type="region of interest" description="Disordered" evidence="1">
    <location>
        <begin position="1"/>
        <end position="29"/>
    </location>
</feature>
<protein>
    <submittedName>
        <fullName evidence="3">Uncharacterized protein</fullName>
    </submittedName>
</protein>
<feature type="compositionally biased region" description="Basic residues" evidence="1">
    <location>
        <begin position="117"/>
        <end position="127"/>
    </location>
</feature>
<proteinExistence type="predicted"/>
<comment type="caution">
    <text evidence="3">The sequence shown here is derived from an EMBL/GenBank/DDBJ whole genome shotgun (WGS) entry which is preliminary data.</text>
</comment>